<dbReference type="OrthoDB" id="2609711at2"/>
<comment type="caution">
    <text evidence="1">The sequence shown here is derived from an EMBL/GenBank/DDBJ whole genome shotgun (WGS) entry which is preliminary data.</text>
</comment>
<proteinExistence type="predicted"/>
<dbReference type="EMBL" id="LYPC01000022">
    <property type="protein sequence ID" value="OCT13552.1"/>
    <property type="molecule type" value="Genomic_DNA"/>
</dbReference>
<reference evidence="2" key="1">
    <citation type="submission" date="2016-05" db="EMBL/GenBank/DDBJ databases">
        <title>Paenibacillus oryzae. sp. nov., isolated from the rice root.</title>
        <authorList>
            <person name="Zhang J."/>
            <person name="Zhang X."/>
        </authorList>
    </citation>
    <scope>NUCLEOTIDE SEQUENCE [LARGE SCALE GENOMIC DNA]</scope>
    <source>
        <strain evidence="2">KCTC13222</strain>
    </source>
</reference>
<dbReference type="AlphaFoldDB" id="A0A1C0ZZJ1"/>
<keyword evidence="2" id="KW-1185">Reference proteome</keyword>
<gene>
    <name evidence="1" type="ORF">A8709_18335</name>
</gene>
<organism evidence="1 2">
    <name type="scientific">Paenibacillus pectinilyticus</name>
    <dbReference type="NCBI Taxonomy" id="512399"/>
    <lineage>
        <taxon>Bacteria</taxon>
        <taxon>Bacillati</taxon>
        <taxon>Bacillota</taxon>
        <taxon>Bacilli</taxon>
        <taxon>Bacillales</taxon>
        <taxon>Paenibacillaceae</taxon>
        <taxon>Paenibacillus</taxon>
    </lineage>
</organism>
<evidence type="ECO:0000313" key="1">
    <source>
        <dbReference type="EMBL" id="OCT13552.1"/>
    </source>
</evidence>
<name>A0A1C0ZZJ1_9BACL</name>
<accession>A0A1C0ZZJ1</accession>
<sequence length="119" mass="12993">MLQLNGIVGGTAPIKLSPGKSVDVQTIVIDVPNGKKLVLKSLNFLLSNDAFTFKVEALPSTGTFIVRGGSGDLQPNKVLFNNRTGDTVRIFLNISVINRARNTRMLDRNSSWLLKLARV</sequence>
<dbReference type="STRING" id="512399.A8709_18335"/>
<evidence type="ECO:0000313" key="2">
    <source>
        <dbReference type="Proteomes" id="UP000093309"/>
    </source>
</evidence>
<dbReference type="Proteomes" id="UP000093309">
    <property type="component" value="Unassembled WGS sequence"/>
</dbReference>
<protein>
    <submittedName>
        <fullName evidence="1">Uncharacterized protein</fullName>
    </submittedName>
</protein>
<dbReference type="RefSeq" id="WP_065853614.1">
    <property type="nucleotide sequence ID" value="NZ_LYPC01000022.1"/>
</dbReference>